<dbReference type="EMBL" id="BARS01023319">
    <property type="protein sequence ID" value="GAG10178.1"/>
    <property type="molecule type" value="Genomic_DNA"/>
</dbReference>
<proteinExistence type="predicted"/>
<feature type="non-terminal residue" evidence="1">
    <location>
        <position position="243"/>
    </location>
</feature>
<sequence length="243" mass="27649">MDNIMQLNRIKYVKSPVGWDPASANPFVSDGRYGPKWSSLEIIDDSDLRLHYRADSCSNKELYNCRVGRYYAELEAAIADFLRYESLHGRKVIVTCPEEIDLDTIIGRSLKNTPRASIIRDDDPKWVVHSTPVNHWEKIEACGQLRSIARLREEGVNFPAIGYEELGEPEEFKEYIAFGTLDAIGPENVVASHNKGFVFTEEHTPYHPGVRLYFDAHRIIKDGLAVRDGLHSLKVHDKLALNP</sequence>
<accession>X0VCF6</accession>
<reference evidence="1" key="1">
    <citation type="journal article" date="2014" name="Front. Microbiol.">
        <title>High frequency of phylogenetically diverse reductive dehalogenase-homologous genes in deep subseafloor sedimentary metagenomes.</title>
        <authorList>
            <person name="Kawai M."/>
            <person name="Futagami T."/>
            <person name="Toyoda A."/>
            <person name="Takaki Y."/>
            <person name="Nishi S."/>
            <person name="Hori S."/>
            <person name="Arai W."/>
            <person name="Tsubouchi T."/>
            <person name="Morono Y."/>
            <person name="Uchiyama I."/>
            <person name="Ito T."/>
            <person name="Fujiyama A."/>
            <person name="Inagaki F."/>
            <person name="Takami H."/>
        </authorList>
    </citation>
    <scope>NUCLEOTIDE SEQUENCE</scope>
    <source>
        <strain evidence="1">Expedition CK06-06</strain>
    </source>
</reference>
<comment type="caution">
    <text evidence="1">The sequence shown here is derived from an EMBL/GenBank/DDBJ whole genome shotgun (WGS) entry which is preliminary data.</text>
</comment>
<organism evidence="1">
    <name type="scientific">marine sediment metagenome</name>
    <dbReference type="NCBI Taxonomy" id="412755"/>
    <lineage>
        <taxon>unclassified sequences</taxon>
        <taxon>metagenomes</taxon>
        <taxon>ecological metagenomes</taxon>
    </lineage>
</organism>
<protein>
    <submittedName>
        <fullName evidence="1">Uncharacterized protein</fullName>
    </submittedName>
</protein>
<evidence type="ECO:0000313" key="1">
    <source>
        <dbReference type="EMBL" id="GAG10178.1"/>
    </source>
</evidence>
<dbReference type="AlphaFoldDB" id="X0VCF6"/>
<gene>
    <name evidence="1" type="ORF">S01H1_37142</name>
</gene>
<name>X0VCF6_9ZZZZ</name>